<dbReference type="GO" id="GO:0043025">
    <property type="term" value="C:neuronal cell body"/>
    <property type="evidence" value="ECO:0007669"/>
    <property type="project" value="TreeGrafter"/>
</dbReference>
<dbReference type="GO" id="GO:0030424">
    <property type="term" value="C:axon"/>
    <property type="evidence" value="ECO:0007669"/>
    <property type="project" value="TreeGrafter"/>
</dbReference>
<comment type="subcellular location">
    <subcellularLocation>
        <location evidence="1 8">Cell membrane</location>
        <topology evidence="1 8">Multi-pass membrane protein</topology>
    </subcellularLocation>
</comment>
<evidence type="ECO:0000256" key="7">
    <source>
        <dbReference type="ARBA" id="ARBA00023224"/>
    </source>
</evidence>
<evidence type="ECO:0000256" key="8">
    <source>
        <dbReference type="RuleBase" id="RU363108"/>
    </source>
</evidence>
<dbReference type="InterPro" id="IPR013604">
    <property type="entry name" value="7TM_chemorcpt"/>
</dbReference>
<feature type="transmembrane region" description="Helical" evidence="8">
    <location>
        <begin position="171"/>
        <end position="188"/>
    </location>
</feature>
<comment type="function">
    <text evidence="8">Gustatory receptor which mediates acceptance or avoidance behavior, depending on its substrates.</text>
</comment>
<evidence type="ECO:0000313" key="9">
    <source>
        <dbReference type="EMBL" id="CAG5076396.1"/>
    </source>
</evidence>
<dbReference type="GO" id="GO:0050909">
    <property type="term" value="P:sensory perception of taste"/>
    <property type="evidence" value="ECO:0007669"/>
    <property type="project" value="InterPro"/>
</dbReference>
<gene>
    <name evidence="9" type="ORF">HICCMSTLAB_LOCUS2176</name>
</gene>
<keyword evidence="2 8" id="KW-1003">Cell membrane</keyword>
<feature type="transmembrane region" description="Helical" evidence="8">
    <location>
        <begin position="283"/>
        <end position="302"/>
    </location>
</feature>
<keyword evidence="7 8" id="KW-0807">Transducer</keyword>
<feature type="transmembrane region" description="Helical" evidence="8">
    <location>
        <begin position="208"/>
        <end position="229"/>
    </location>
</feature>
<evidence type="ECO:0000256" key="3">
    <source>
        <dbReference type="ARBA" id="ARBA00022692"/>
    </source>
</evidence>
<dbReference type="AlphaFoldDB" id="A0A8J2H3V2"/>
<accession>A0A8J2H3V2</accession>
<evidence type="ECO:0000256" key="2">
    <source>
        <dbReference type="ARBA" id="ARBA00022475"/>
    </source>
</evidence>
<organism evidence="9 10">
    <name type="scientific">Cotesia congregata</name>
    <name type="common">Parasitoid wasp</name>
    <name type="synonym">Apanteles congregatus</name>
    <dbReference type="NCBI Taxonomy" id="51543"/>
    <lineage>
        <taxon>Eukaryota</taxon>
        <taxon>Metazoa</taxon>
        <taxon>Ecdysozoa</taxon>
        <taxon>Arthropoda</taxon>
        <taxon>Hexapoda</taxon>
        <taxon>Insecta</taxon>
        <taxon>Pterygota</taxon>
        <taxon>Neoptera</taxon>
        <taxon>Endopterygota</taxon>
        <taxon>Hymenoptera</taxon>
        <taxon>Apocrita</taxon>
        <taxon>Ichneumonoidea</taxon>
        <taxon>Braconidae</taxon>
        <taxon>Microgastrinae</taxon>
        <taxon>Cotesia</taxon>
    </lineage>
</organism>
<feature type="transmembrane region" description="Helical" evidence="8">
    <location>
        <begin position="32"/>
        <end position="50"/>
    </location>
</feature>
<keyword evidence="10" id="KW-1185">Reference proteome</keyword>
<evidence type="ECO:0000256" key="5">
    <source>
        <dbReference type="ARBA" id="ARBA00023136"/>
    </source>
</evidence>
<evidence type="ECO:0000256" key="6">
    <source>
        <dbReference type="ARBA" id="ARBA00023170"/>
    </source>
</evidence>
<keyword evidence="5 8" id="KW-0472">Membrane</keyword>
<dbReference type="GO" id="GO:0007635">
    <property type="term" value="P:chemosensory behavior"/>
    <property type="evidence" value="ECO:0007669"/>
    <property type="project" value="TreeGrafter"/>
</dbReference>
<dbReference type="GO" id="GO:0007165">
    <property type="term" value="P:signal transduction"/>
    <property type="evidence" value="ECO:0007669"/>
    <property type="project" value="UniProtKB-KW"/>
</dbReference>
<dbReference type="OrthoDB" id="6366728at2759"/>
<dbReference type="GO" id="GO:0008049">
    <property type="term" value="P:male courtship behavior"/>
    <property type="evidence" value="ECO:0007669"/>
    <property type="project" value="TreeGrafter"/>
</dbReference>
<sequence>MHPLAMELKILQFQITIQFLTLQKMSSKKSSIVILRSLIIFFKILGLVPFKVCISSKTGIITSVNYKLRDCLYNLLLLLCLIAAFYYRNLKNPEVKFEIKSINDFSETVYIIMDNITATIILLSYAKNQRTATDIFRRLISLSSDLSDSNLAQKKFLAKETPICSLKSGKMIFIIAIQIFLTIFLFVLETIQNKKTSLYNITRSIPLFIIACFIIQYAIIVIHLEDLFCKMNSALLRIKNLAKCSQIEIEPERSLEGLKKVKRIYRRLREVCEMVSNFNSWPILFVFIHFCPALTYSCWRLYNNFSEDKFIEDLTEKKIKCLMTALWIVKNLYPTSALIVSIILLFITKIDKIVCEIGRSSLNIRIRDQAEQFAMELLHKNINFNAFGFFSIQGSCLISLLHTALSYTFIIINYRDDNENNSTK</sequence>
<feature type="transmembrane region" description="Helical" evidence="8">
    <location>
        <begin position="71"/>
        <end position="88"/>
    </location>
</feature>
<evidence type="ECO:0000313" key="10">
    <source>
        <dbReference type="Proteomes" id="UP000786811"/>
    </source>
</evidence>
<dbReference type="Proteomes" id="UP000786811">
    <property type="component" value="Unassembled WGS sequence"/>
</dbReference>
<evidence type="ECO:0000256" key="1">
    <source>
        <dbReference type="ARBA" id="ARBA00004651"/>
    </source>
</evidence>
<proteinExistence type="inferred from homology"/>
<dbReference type="PANTHER" id="PTHR21143:SF133">
    <property type="entry name" value="GUSTATORY AND PHEROMONE RECEPTOR 32A-RELATED"/>
    <property type="match status" value="1"/>
</dbReference>
<reference evidence="9" key="1">
    <citation type="submission" date="2021-04" db="EMBL/GenBank/DDBJ databases">
        <authorList>
            <person name="Chebbi M.A.C M."/>
        </authorList>
    </citation>
    <scope>NUCLEOTIDE SEQUENCE</scope>
</reference>
<keyword evidence="4 8" id="KW-1133">Transmembrane helix</keyword>
<dbReference type="GO" id="GO:0030425">
    <property type="term" value="C:dendrite"/>
    <property type="evidence" value="ECO:0007669"/>
    <property type="project" value="TreeGrafter"/>
</dbReference>
<dbReference type="Pfam" id="PF08395">
    <property type="entry name" value="7tm_7"/>
    <property type="match status" value="1"/>
</dbReference>
<feature type="transmembrane region" description="Helical" evidence="8">
    <location>
        <begin position="322"/>
        <end position="347"/>
    </location>
</feature>
<comment type="similarity">
    <text evidence="8">Belongs to the insect chemoreceptor superfamily. Gustatory receptor (GR) family.</text>
</comment>
<evidence type="ECO:0000256" key="4">
    <source>
        <dbReference type="ARBA" id="ARBA00022989"/>
    </source>
</evidence>
<keyword evidence="6 8" id="KW-0675">Receptor</keyword>
<protein>
    <recommendedName>
        <fullName evidence="8">Gustatory receptor</fullName>
    </recommendedName>
</protein>
<dbReference type="PANTHER" id="PTHR21143">
    <property type="entry name" value="INVERTEBRATE GUSTATORY RECEPTOR"/>
    <property type="match status" value="1"/>
</dbReference>
<name>A0A8J2H3V2_COTCN</name>
<dbReference type="GO" id="GO:0005886">
    <property type="term" value="C:plasma membrane"/>
    <property type="evidence" value="ECO:0007669"/>
    <property type="project" value="UniProtKB-SubCell"/>
</dbReference>
<comment type="caution">
    <text evidence="9">The sequence shown here is derived from an EMBL/GenBank/DDBJ whole genome shotgun (WGS) entry which is preliminary data.</text>
</comment>
<keyword evidence="3 8" id="KW-0812">Transmembrane</keyword>
<feature type="transmembrane region" description="Helical" evidence="8">
    <location>
        <begin position="387"/>
        <end position="412"/>
    </location>
</feature>
<dbReference type="EMBL" id="CAJNRD030001117">
    <property type="protein sequence ID" value="CAG5076396.1"/>
    <property type="molecule type" value="Genomic_DNA"/>
</dbReference>